<reference evidence="2 3" key="2">
    <citation type="submission" date="2020-03" db="EMBL/GenBank/DDBJ databases">
        <title>Roseomonas stagni sp. nov., isolated from pond water in Japan.</title>
        <authorList>
            <person name="Furuhata K."/>
            <person name="Miyamoto H."/>
            <person name="Goto K."/>
        </authorList>
    </citation>
    <scope>NUCLEOTIDE SEQUENCE [LARGE SCALE GENOMIC DNA]</scope>
    <source>
        <strain evidence="2 3">PeD5</strain>
    </source>
</reference>
<keyword evidence="3" id="KW-1185">Reference proteome</keyword>
<dbReference type="EMBL" id="JAAIKB010000011">
    <property type="protein sequence ID" value="NGM22880.1"/>
    <property type="molecule type" value="Genomic_DNA"/>
</dbReference>
<keyword evidence="1" id="KW-0472">Membrane</keyword>
<evidence type="ECO:0008006" key="4">
    <source>
        <dbReference type="Google" id="ProtNLM"/>
    </source>
</evidence>
<dbReference type="AlphaFoldDB" id="A0A6M1LR60"/>
<dbReference type="InterPro" id="IPR019099">
    <property type="entry name" value="Uncharacterised_PGPGW_TM"/>
</dbReference>
<evidence type="ECO:0000256" key="1">
    <source>
        <dbReference type="SAM" id="Phobius"/>
    </source>
</evidence>
<feature type="transmembrane region" description="Helical" evidence="1">
    <location>
        <begin position="12"/>
        <end position="43"/>
    </location>
</feature>
<keyword evidence="1" id="KW-1133">Transmembrane helix</keyword>
<proteinExistence type="predicted"/>
<accession>A0A6M1LR60</accession>
<name>A0A6M1LR60_9PROT</name>
<protein>
    <recommendedName>
        <fullName evidence="4">Transmembrane protein (PGPGW)</fullName>
    </recommendedName>
</protein>
<evidence type="ECO:0000313" key="2">
    <source>
        <dbReference type="EMBL" id="NGM22880.1"/>
    </source>
</evidence>
<organism evidence="2 3">
    <name type="scientific">Falsiroseomonas algicola</name>
    <dbReference type="NCBI Taxonomy" id="2716930"/>
    <lineage>
        <taxon>Bacteria</taxon>
        <taxon>Pseudomonadati</taxon>
        <taxon>Pseudomonadota</taxon>
        <taxon>Alphaproteobacteria</taxon>
        <taxon>Acetobacterales</taxon>
        <taxon>Roseomonadaceae</taxon>
        <taxon>Falsiroseomonas</taxon>
    </lineage>
</organism>
<keyword evidence="1" id="KW-0812">Transmembrane</keyword>
<dbReference type="Pfam" id="PF09656">
    <property type="entry name" value="PGPGW"/>
    <property type="match status" value="1"/>
</dbReference>
<dbReference type="Proteomes" id="UP000475385">
    <property type="component" value="Unassembled WGS sequence"/>
</dbReference>
<gene>
    <name evidence="2" type="ORF">G3576_22905</name>
</gene>
<sequence length="93" mass="10698">MMEFRPSLSRKIAGWSLLVLGALGFVLPVLQGALFTALGLFVLRHQYLWAHRGLGWAGERWPNAVAKVEEMEGRLIAWGDRRRDGLRRLWRRG</sequence>
<dbReference type="RefSeq" id="WP_164696795.1">
    <property type="nucleotide sequence ID" value="NZ_JAAIKB010000011.1"/>
</dbReference>
<reference evidence="2 3" key="1">
    <citation type="submission" date="2020-02" db="EMBL/GenBank/DDBJ databases">
        <authorList>
            <person name="Kim H.M."/>
            <person name="Jeon C.O."/>
        </authorList>
    </citation>
    <scope>NUCLEOTIDE SEQUENCE [LARGE SCALE GENOMIC DNA]</scope>
    <source>
        <strain evidence="2 3">PeD5</strain>
    </source>
</reference>
<comment type="caution">
    <text evidence="2">The sequence shown here is derived from an EMBL/GenBank/DDBJ whole genome shotgun (WGS) entry which is preliminary data.</text>
</comment>
<evidence type="ECO:0000313" key="3">
    <source>
        <dbReference type="Proteomes" id="UP000475385"/>
    </source>
</evidence>